<feature type="compositionally biased region" description="Low complexity" evidence="1">
    <location>
        <begin position="42"/>
        <end position="52"/>
    </location>
</feature>
<organism evidence="3 4">
    <name type="scientific">Micromonospora arborensis</name>
    <dbReference type="NCBI Taxonomy" id="2116518"/>
    <lineage>
        <taxon>Bacteria</taxon>
        <taxon>Bacillati</taxon>
        <taxon>Actinomycetota</taxon>
        <taxon>Actinomycetes</taxon>
        <taxon>Micromonosporales</taxon>
        <taxon>Micromonosporaceae</taxon>
        <taxon>Micromonospora</taxon>
    </lineage>
</organism>
<protein>
    <submittedName>
        <fullName evidence="3">Uncharacterized protein</fullName>
    </submittedName>
</protein>
<evidence type="ECO:0000313" key="3">
    <source>
        <dbReference type="EMBL" id="PYC66617.1"/>
    </source>
</evidence>
<dbReference type="OrthoDB" id="3389462at2"/>
<dbReference type="PROSITE" id="PS51257">
    <property type="entry name" value="PROKAR_LIPOPROTEIN"/>
    <property type="match status" value="1"/>
</dbReference>
<dbReference type="RefSeq" id="WP_110566016.1">
    <property type="nucleotide sequence ID" value="NZ_PYBV01000032.1"/>
</dbReference>
<accession>A0A318NEG1</accession>
<evidence type="ECO:0000313" key="4">
    <source>
        <dbReference type="Proteomes" id="UP000248333"/>
    </source>
</evidence>
<feature type="region of interest" description="Disordered" evidence="1">
    <location>
        <begin position="25"/>
        <end position="61"/>
    </location>
</feature>
<proteinExistence type="predicted"/>
<dbReference type="AlphaFoldDB" id="A0A318NEG1"/>
<feature type="signal peptide" evidence="2">
    <location>
        <begin position="1"/>
        <end position="17"/>
    </location>
</feature>
<keyword evidence="4" id="KW-1185">Reference proteome</keyword>
<name>A0A318NEG1_9ACTN</name>
<comment type="caution">
    <text evidence="3">The sequence shown here is derived from an EMBL/GenBank/DDBJ whole genome shotgun (WGS) entry which is preliminary data.</text>
</comment>
<feature type="compositionally biased region" description="Gly residues" evidence="1">
    <location>
        <begin position="27"/>
        <end position="41"/>
    </location>
</feature>
<feature type="chain" id="PRO_5038677561" evidence="2">
    <location>
        <begin position="18"/>
        <end position="170"/>
    </location>
</feature>
<keyword evidence="2" id="KW-0732">Signal</keyword>
<sequence>MRRLLAVTALVTVLVGAAGCSTDRPGVGAGSTGVTTGGSGSTAGATSPGASAMPASDGAAGGATTQVCAAAQQASSTAVRTYVAELGQMVAAVGAGDSSTAEAARGRAEAALADWRTQLREQSERATDPQLKTLLTDIGTEVAALGADVESIDETELDRLQQRLDQLCAR</sequence>
<dbReference type="EMBL" id="PYBV01000032">
    <property type="protein sequence ID" value="PYC66617.1"/>
    <property type="molecule type" value="Genomic_DNA"/>
</dbReference>
<dbReference type="Proteomes" id="UP000248333">
    <property type="component" value="Unassembled WGS sequence"/>
</dbReference>
<evidence type="ECO:0000256" key="1">
    <source>
        <dbReference type="SAM" id="MobiDB-lite"/>
    </source>
</evidence>
<reference evidence="3 4" key="1">
    <citation type="submission" date="2018-03" db="EMBL/GenBank/DDBJ databases">
        <title>Bioinformatic expansion and discovery of thiopeptide antibiotics.</title>
        <authorList>
            <person name="Schwalen C.J."/>
            <person name="Hudson G.A."/>
            <person name="Mitchell D.A."/>
        </authorList>
    </citation>
    <scope>NUCLEOTIDE SEQUENCE [LARGE SCALE GENOMIC DNA]</scope>
    <source>
        <strain evidence="3 4">NRRL 8041</strain>
    </source>
</reference>
<evidence type="ECO:0000256" key="2">
    <source>
        <dbReference type="SAM" id="SignalP"/>
    </source>
</evidence>
<gene>
    <name evidence="3" type="ORF">C7C45_24300</name>
</gene>